<sequence length="91" mass="10631">MLRFKKKWTDETEIICWHFDHCKGLTVKGINLLNALCFNDDISIPVAFEIVRKPTQYGDIATRKIKRSSTFCSDDIDASYFNDVLIMQRIK</sequence>
<protein>
    <submittedName>
        <fullName evidence="1">Uncharacterized protein</fullName>
    </submittedName>
</protein>
<gene>
    <name evidence="1" type="ORF">AU255_15305</name>
</gene>
<dbReference type="STRING" id="1420851.AU255_15305"/>
<dbReference type="AlphaFoldDB" id="A0A1V8M252"/>
<comment type="caution">
    <text evidence="1">The sequence shown here is derived from an EMBL/GenBank/DDBJ whole genome shotgun (WGS) entry which is preliminary data.</text>
</comment>
<evidence type="ECO:0000313" key="2">
    <source>
        <dbReference type="Proteomes" id="UP000191980"/>
    </source>
</evidence>
<evidence type="ECO:0000313" key="1">
    <source>
        <dbReference type="EMBL" id="OQK15588.1"/>
    </source>
</evidence>
<proteinExistence type="predicted"/>
<dbReference type="EMBL" id="LPUF01000003">
    <property type="protein sequence ID" value="OQK15588.1"/>
    <property type="molecule type" value="Genomic_DNA"/>
</dbReference>
<dbReference type="Proteomes" id="UP000191980">
    <property type="component" value="Unassembled WGS sequence"/>
</dbReference>
<keyword evidence="2" id="KW-1185">Reference proteome</keyword>
<name>A0A1V8M252_9GAMM</name>
<accession>A0A1V8M252</accession>
<organism evidence="1 2">
    <name type="scientific">Methyloprofundus sedimenti</name>
    <dbReference type="NCBI Taxonomy" id="1420851"/>
    <lineage>
        <taxon>Bacteria</taxon>
        <taxon>Pseudomonadati</taxon>
        <taxon>Pseudomonadota</taxon>
        <taxon>Gammaproteobacteria</taxon>
        <taxon>Methylococcales</taxon>
        <taxon>Methylococcaceae</taxon>
        <taxon>Methyloprofundus</taxon>
    </lineage>
</organism>
<reference evidence="1 2" key="1">
    <citation type="submission" date="2015-12" db="EMBL/GenBank/DDBJ databases">
        <authorList>
            <person name="Shamseldin A."/>
            <person name="Moawad H."/>
            <person name="Abd El-Rahim W.M."/>
            <person name="Sadowsky M.J."/>
        </authorList>
    </citation>
    <scope>NUCLEOTIDE SEQUENCE [LARGE SCALE GENOMIC DNA]</scope>
    <source>
        <strain evidence="1 2">WF1</strain>
    </source>
</reference>